<feature type="domain" description="NodB homology" evidence="2">
    <location>
        <begin position="87"/>
        <end position="331"/>
    </location>
</feature>
<evidence type="ECO:0000313" key="3">
    <source>
        <dbReference type="EMBL" id="AHY44689.1"/>
    </source>
</evidence>
<organism evidence="3 4">
    <name type="scientific">Stutzerimonas stutzeri</name>
    <name type="common">Pseudomonas stutzeri</name>
    <dbReference type="NCBI Taxonomy" id="316"/>
    <lineage>
        <taxon>Bacteria</taxon>
        <taxon>Pseudomonadati</taxon>
        <taxon>Pseudomonadota</taxon>
        <taxon>Gammaproteobacteria</taxon>
        <taxon>Pseudomonadales</taxon>
        <taxon>Pseudomonadaceae</taxon>
        <taxon>Stutzerimonas</taxon>
    </lineage>
</organism>
<dbReference type="PANTHER" id="PTHR34216:SF7">
    <property type="entry name" value="POLY-BETA-1,6-N-ACETYL-D-GLUCOSAMINE N-DEACETYLASE"/>
    <property type="match status" value="1"/>
</dbReference>
<evidence type="ECO:0000259" key="2">
    <source>
        <dbReference type="PROSITE" id="PS51677"/>
    </source>
</evidence>
<dbReference type="KEGG" id="pstu:UIB01_20295"/>
<dbReference type="Proteomes" id="UP000025238">
    <property type="component" value="Chromosome"/>
</dbReference>
<dbReference type="Gene3D" id="3.20.20.370">
    <property type="entry name" value="Glycoside hydrolase/deacetylase"/>
    <property type="match status" value="1"/>
</dbReference>
<dbReference type="Pfam" id="PF01522">
    <property type="entry name" value="Polysacc_deac_1"/>
    <property type="match status" value="2"/>
</dbReference>
<proteinExistence type="predicted"/>
<dbReference type="SUPFAM" id="SSF88713">
    <property type="entry name" value="Glycoside hydrolase/deacetylase"/>
    <property type="match status" value="1"/>
</dbReference>
<dbReference type="EMBL" id="CP007509">
    <property type="protein sequence ID" value="AHY44689.1"/>
    <property type="molecule type" value="Genomic_DNA"/>
</dbReference>
<dbReference type="PANTHER" id="PTHR34216">
    <property type="match status" value="1"/>
</dbReference>
<keyword evidence="1" id="KW-0732">Signal</keyword>
<dbReference type="AlphaFoldDB" id="A0A023WY04"/>
<name>A0A023WY04_STUST</name>
<evidence type="ECO:0000256" key="1">
    <source>
        <dbReference type="ARBA" id="ARBA00022729"/>
    </source>
</evidence>
<dbReference type="PATRIC" id="fig|316.97.peg.4058"/>
<dbReference type="InterPro" id="IPR051398">
    <property type="entry name" value="Polysacch_Deacetylase"/>
</dbReference>
<dbReference type="InterPro" id="IPR002509">
    <property type="entry name" value="NODB_dom"/>
</dbReference>
<dbReference type="InterPro" id="IPR011330">
    <property type="entry name" value="Glyco_hydro/deAcase_b/a-brl"/>
</dbReference>
<evidence type="ECO:0000313" key="4">
    <source>
        <dbReference type="Proteomes" id="UP000025238"/>
    </source>
</evidence>
<sequence length="331" mass="36728">MTPSKACKATIGWLQFNSPGGRRKLRGVRLILMLHRVLADDNAAALPHRAELCIGQSAFGRLLAWLQQHFACVPLGELLAAPCDGRARVTLTFDDGWRDNAEVAYPLLARYRVPASIFLSTDFIGSTRGFWWESIGETLWANPGAPGRRLLQARLAESGAAPLPAGFDNLSERRRSQFLAHYLQSLKTLPAATLQGLADVCPQETQHAMDWEQVAELERSGWVRFGPHGSRHGILTQMNDATLAEDLQRSHRDLATHCLAPLPIYCYPNGDHDARVRQAVAQLGYRHALSTRPGPCRDNDDPLALARIGVSHQMARHPGLFAWRLMRSLAQ</sequence>
<accession>A0A023WY04</accession>
<reference evidence="3 4" key="1">
    <citation type="submission" date="2014-03" db="EMBL/GenBank/DDBJ databases">
        <title>Complete genome sequence of Pseudomonas stutzeri 19SMN4.</title>
        <authorList>
            <person name="Brunet-Galmes I."/>
            <person name="Nogales B."/>
            <person name="Busquets A."/>
            <person name="Pena A."/>
            <person name="Gomila M."/>
            <person name="Garcia-Valdes E."/>
            <person name="Lalucat J."/>
            <person name="Bennasar A."/>
            <person name="Bosch R."/>
        </authorList>
    </citation>
    <scope>NUCLEOTIDE SEQUENCE [LARGE SCALE GENOMIC DNA]</scope>
    <source>
        <strain evidence="3 4">19SMN4</strain>
    </source>
</reference>
<dbReference type="GO" id="GO:0005975">
    <property type="term" value="P:carbohydrate metabolic process"/>
    <property type="evidence" value="ECO:0007669"/>
    <property type="project" value="InterPro"/>
</dbReference>
<gene>
    <name evidence="3" type="ORF">UIB01_20295</name>
</gene>
<dbReference type="OrthoDB" id="9814639at2"/>
<dbReference type="PROSITE" id="PS51677">
    <property type="entry name" value="NODB"/>
    <property type="match status" value="1"/>
</dbReference>
<dbReference type="GO" id="GO:0016810">
    <property type="term" value="F:hydrolase activity, acting on carbon-nitrogen (but not peptide) bonds"/>
    <property type="evidence" value="ECO:0007669"/>
    <property type="project" value="InterPro"/>
</dbReference>
<dbReference type="CDD" id="cd10918">
    <property type="entry name" value="CE4_NodB_like_5s_6s"/>
    <property type="match status" value="1"/>
</dbReference>
<protein>
    <submittedName>
        <fullName evidence="3">Polysaccharide deacetylase</fullName>
    </submittedName>
</protein>